<dbReference type="EC" id="2.7.13.3" evidence="2"/>
<keyword evidence="9" id="KW-1133">Transmembrane helix</keyword>
<dbReference type="CDD" id="cd16917">
    <property type="entry name" value="HATPase_UhpB-NarQ-NarX-like"/>
    <property type="match status" value="1"/>
</dbReference>
<evidence type="ECO:0000256" key="1">
    <source>
        <dbReference type="ARBA" id="ARBA00000085"/>
    </source>
</evidence>
<gene>
    <name evidence="12" type="ORF">GCM10022247_63320</name>
</gene>
<evidence type="ECO:0000259" key="10">
    <source>
        <dbReference type="Pfam" id="PF02518"/>
    </source>
</evidence>
<evidence type="ECO:0000256" key="5">
    <source>
        <dbReference type="ARBA" id="ARBA00022741"/>
    </source>
</evidence>
<accession>A0ABP7TQ00</accession>
<dbReference type="InterPro" id="IPR011712">
    <property type="entry name" value="Sig_transdc_His_kin_sub3_dim/P"/>
</dbReference>
<evidence type="ECO:0000256" key="6">
    <source>
        <dbReference type="ARBA" id="ARBA00022777"/>
    </source>
</evidence>
<feature type="transmembrane region" description="Helical" evidence="9">
    <location>
        <begin position="21"/>
        <end position="54"/>
    </location>
</feature>
<keyword evidence="9" id="KW-0472">Membrane</keyword>
<dbReference type="InterPro" id="IPR050482">
    <property type="entry name" value="Sensor_HK_TwoCompSys"/>
</dbReference>
<evidence type="ECO:0000256" key="9">
    <source>
        <dbReference type="SAM" id="Phobius"/>
    </source>
</evidence>
<evidence type="ECO:0000256" key="8">
    <source>
        <dbReference type="ARBA" id="ARBA00023012"/>
    </source>
</evidence>
<dbReference type="Gene3D" id="1.20.5.1930">
    <property type="match status" value="1"/>
</dbReference>
<evidence type="ECO:0000256" key="7">
    <source>
        <dbReference type="ARBA" id="ARBA00022840"/>
    </source>
</evidence>
<feature type="domain" description="Histidine kinase/HSP90-like ATPase" evidence="10">
    <location>
        <begin position="185"/>
        <end position="274"/>
    </location>
</feature>
<evidence type="ECO:0000256" key="3">
    <source>
        <dbReference type="ARBA" id="ARBA00022553"/>
    </source>
</evidence>
<keyword evidence="7" id="KW-0067">ATP-binding</keyword>
<evidence type="ECO:0000256" key="4">
    <source>
        <dbReference type="ARBA" id="ARBA00022679"/>
    </source>
</evidence>
<dbReference type="PANTHER" id="PTHR24421">
    <property type="entry name" value="NITRATE/NITRITE SENSOR PROTEIN NARX-RELATED"/>
    <property type="match status" value="1"/>
</dbReference>
<protein>
    <recommendedName>
        <fullName evidence="2">histidine kinase</fullName>
        <ecNumber evidence="2">2.7.13.3</ecNumber>
    </recommendedName>
</protein>
<comment type="caution">
    <text evidence="12">The sequence shown here is derived from an EMBL/GenBank/DDBJ whole genome shotgun (WGS) entry which is preliminary data.</text>
</comment>
<keyword evidence="9" id="KW-0812">Transmembrane</keyword>
<comment type="catalytic activity">
    <reaction evidence="1">
        <text>ATP + protein L-histidine = ADP + protein N-phospho-L-histidine.</text>
        <dbReference type="EC" id="2.7.13.3"/>
    </reaction>
</comment>
<evidence type="ECO:0000256" key="2">
    <source>
        <dbReference type="ARBA" id="ARBA00012438"/>
    </source>
</evidence>
<dbReference type="InterPro" id="IPR003594">
    <property type="entry name" value="HATPase_dom"/>
</dbReference>
<evidence type="ECO:0000313" key="13">
    <source>
        <dbReference type="Proteomes" id="UP001501747"/>
    </source>
</evidence>
<dbReference type="SUPFAM" id="SSF55874">
    <property type="entry name" value="ATPase domain of HSP90 chaperone/DNA topoisomerase II/histidine kinase"/>
    <property type="match status" value="1"/>
</dbReference>
<proteinExistence type="predicted"/>
<dbReference type="Pfam" id="PF07730">
    <property type="entry name" value="HisKA_3"/>
    <property type="match status" value="1"/>
</dbReference>
<keyword evidence="13" id="KW-1185">Reference proteome</keyword>
<dbReference type="Pfam" id="PF02518">
    <property type="entry name" value="HATPase_c"/>
    <property type="match status" value="1"/>
</dbReference>
<keyword evidence="3" id="KW-0597">Phosphoprotein</keyword>
<keyword evidence="8" id="KW-0902">Two-component regulatory system</keyword>
<dbReference type="Proteomes" id="UP001501747">
    <property type="component" value="Unassembled WGS sequence"/>
</dbReference>
<dbReference type="RefSeq" id="WP_344882968.1">
    <property type="nucleotide sequence ID" value="NZ_BAABAL010000019.1"/>
</dbReference>
<keyword evidence="6" id="KW-0418">Kinase</keyword>
<name>A0ABP7TQ00_9PSEU</name>
<dbReference type="InterPro" id="IPR036890">
    <property type="entry name" value="HATPase_C_sf"/>
</dbReference>
<keyword evidence="5" id="KW-0547">Nucleotide-binding</keyword>
<evidence type="ECO:0000313" key="12">
    <source>
        <dbReference type="EMBL" id="GAA4029551.1"/>
    </source>
</evidence>
<reference evidence="13" key="1">
    <citation type="journal article" date="2019" name="Int. J. Syst. Evol. Microbiol.">
        <title>The Global Catalogue of Microorganisms (GCM) 10K type strain sequencing project: providing services to taxonomists for standard genome sequencing and annotation.</title>
        <authorList>
            <consortium name="The Broad Institute Genomics Platform"/>
            <consortium name="The Broad Institute Genome Sequencing Center for Infectious Disease"/>
            <person name="Wu L."/>
            <person name="Ma J."/>
        </authorList>
    </citation>
    <scope>NUCLEOTIDE SEQUENCE [LARGE SCALE GENOMIC DNA]</scope>
    <source>
        <strain evidence="13">JCM 17342</strain>
    </source>
</reference>
<dbReference type="EMBL" id="BAABAL010000019">
    <property type="protein sequence ID" value="GAA4029551.1"/>
    <property type="molecule type" value="Genomic_DNA"/>
</dbReference>
<organism evidence="12 13">
    <name type="scientific">Allokutzneria multivorans</name>
    <dbReference type="NCBI Taxonomy" id="1142134"/>
    <lineage>
        <taxon>Bacteria</taxon>
        <taxon>Bacillati</taxon>
        <taxon>Actinomycetota</taxon>
        <taxon>Actinomycetes</taxon>
        <taxon>Pseudonocardiales</taxon>
        <taxon>Pseudonocardiaceae</taxon>
        <taxon>Allokutzneria</taxon>
    </lineage>
</organism>
<evidence type="ECO:0000259" key="11">
    <source>
        <dbReference type="Pfam" id="PF07730"/>
    </source>
</evidence>
<dbReference type="PANTHER" id="PTHR24421:SF10">
    <property type="entry name" value="NITRATE_NITRITE SENSOR PROTEIN NARQ"/>
    <property type="match status" value="1"/>
</dbReference>
<sequence>MLSEGEATRVRARLRGDRRRLALGSAVLVFAALSLAEVPLLIAALPLLVVAFLWGTVVRQRFLVSVERRHAEELRDQRIRLAAELHDVMGHHLSAISVRTYLLDDLASGRQEEIASATNEIRESGRAAVADLGELVAHLRGESGARARGLDGVAELVRTAEAAGNEVELHLGELGEDLPQEVGAELYWVLREALTNVVRHSSPTTVLVRVEIVGGELVVGVSNEPCRADRPRRLLPGTGFGLRGMRERVRRLGGRLEAGRVSGGGYRVLAAVPVHGKAPLRTGLAADRTA</sequence>
<dbReference type="Gene3D" id="3.30.565.10">
    <property type="entry name" value="Histidine kinase-like ATPase, C-terminal domain"/>
    <property type="match status" value="1"/>
</dbReference>
<keyword evidence="4" id="KW-0808">Transferase</keyword>
<feature type="domain" description="Signal transduction histidine kinase subgroup 3 dimerisation and phosphoacceptor" evidence="11">
    <location>
        <begin position="78"/>
        <end position="141"/>
    </location>
</feature>